<feature type="transmembrane region" description="Helical" evidence="7">
    <location>
        <begin position="135"/>
        <end position="159"/>
    </location>
</feature>
<dbReference type="GO" id="GO:0022857">
    <property type="term" value="F:transmembrane transporter activity"/>
    <property type="evidence" value="ECO:0007669"/>
    <property type="project" value="InterPro"/>
</dbReference>
<feature type="domain" description="Major facilitator superfamily (MFS) profile" evidence="8">
    <location>
        <begin position="12"/>
        <end position="385"/>
    </location>
</feature>
<feature type="transmembrane region" description="Helical" evidence="7">
    <location>
        <begin position="45"/>
        <end position="65"/>
    </location>
</feature>
<comment type="subcellular location">
    <subcellularLocation>
        <location evidence="1">Cell membrane</location>
        <topology evidence="1">Multi-pass membrane protein</topology>
    </subcellularLocation>
</comment>
<dbReference type="SUPFAM" id="SSF103473">
    <property type="entry name" value="MFS general substrate transporter"/>
    <property type="match status" value="1"/>
</dbReference>
<keyword evidence="5 7" id="KW-1133">Transmembrane helix</keyword>
<evidence type="ECO:0000313" key="12">
    <source>
        <dbReference type="Proteomes" id="UP000195607"/>
    </source>
</evidence>
<dbReference type="EMBL" id="LT671858">
    <property type="protein sequence ID" value="SIM55814.1"/>
    <property type="molecule type" value="Genomic_DNA"/>
</dbReference>
<organism evidence="9 12">
    <name type="scientific">Cuniculiplasma divulgatum</name>
    <dbReference type="NCBI Taxonomy" id="1673428"/>
    <lineage>
        <taxon>Archaea</taxon>
        <taxon>Methanobacteriati</taxon>
        <taxon>Thermoplasmatota</taxon>
        <taxon>Thermoplasmata</taxon>
        <taxon>Thermoplasmatales</taxon>
        <taxon>Cuniculiplasmataceae</taxon>
        <taxon>Cuniculiplasma</taxon>
    </lineage>
</organism>
<gene>
    <name evidence="10" type="ORF">CPM_0803</name>
    <name evidence="9" type="ORF">CSP5_0807</name>
</gene>
<dbReference type="Pfam" id="PF07690">
    <property type="entry name" value="MFS_1"/>
    <property type="match status" value="1"/>
</dbReference>
<dbReference type="OrthoDB" id="57513at2157"/>
<reference evidence="10" key="3">
    <citation type="submission" date="2016-06" db="EMBL/GenBank/DDBJ databases">
        <authorList>
            <person name="Olsen C.W."/>
            <person name="Carey S."/>
            <person name="Hinshaw L."/>
            <person name="Karasin A.I."/>
        </authorList>
    </citation>
    <scope>NUCLEOTIDE SEQUENCE [LARGE SCALE GENOMIC DNA]</scope>
    <source>
        <strain evidence="10">PM4</strain>
    </source>
</reference>
<dbReference type="GeneID" id="41588081"/>
<dbReference type="Proteomes" id="UP000195607">
    <property type="component" value="Chromosome I"/>
</dbReference>
<feature type="transmembrane region" description="Helical" evidence="7">
    <location>
        <begin position="77"/>
        <end position="95"/>
    </location>
</feature>
<evidence type="ECO:0000259" key="8">
    <source>
        <dbReference type="PROSITE" id="PS50850"/>
    </source>
</evidence>
<dbReference type="InterPro" id="IPR020846">
    <property type="entry name" value="MFS_dom"/>
</dbReference>
<name>A0A1N5U4R1_9ARCH</name>
<reference evidence="9 12" key="1">
    <citation type="submission" date="2016-04" db="EMBL/GenBank/DDBJ databases">
        <authorList>
            <person name="Evans L.H."/>
            <person name="Alamgir A."/>
            <person name="Owens N."/>
            <person name="Weber N.D."/>
            <person name="Virtaneva K."/>
            <person name="Barbian K."/>
            <person name="Babar A."/>
            <person name="Rosenke K."/>
        </authorList>
    </citation>
    <scope>NUCLEOTIDE SEQUENCE [LARGE SCALE GENOMIC DNA]</scope>
    <source>
        <strain evidence="9">S5</strain>
        <strain evidence="12">S5(T) (JCM 30642 \VKM B-2941)</strain>
    </source>
</reference>
<evidence type="ECO:0000256" key="4">
    <source>
        <dbReference type="ARBA" id="ARBA00022692"/>
    </source>
</evidence>
<dbReference type="InterPro" id="IPR036259">
    <property type="entry name" value="MFS_trans_sf"/>
</dbReference>
<feature type="transmembrane region" description="Helical" evidence="7">
    <location>
        <begin position="293"/>
        <end position="321"/>
    </location>
</feature>
<feature type="transmembrane region" description="Helical" evidence="7">
    <location>
        <begin position="268"/>
        <end position="287"/>
    </location>
</feature>
<proteinExistence type="predicted"/>
<evidence type="ECO:0000256" key="7">
    <source>
        <dbReference type="SAM" id="Phobius"/>
    </source>
</evidence>
<dbReference type="InterPro" id="IPR050171">
    <property type="entry name" value="MFS_Transporters"/>
</dbReference>
<dbReference type="PROSITE" id="PS50850">
    <property type="entry name" value="MFS"/>
    <property type="match status" value="1"/>
</dbReference>
<dbReference type="STRING" id="1673428.CPM_0803"/>
<dbReference type="Gene3D" id="1.20.1250.20">
    <property type="entry name" value="MFS general substrate transporter like domains"/>
    <property type="match status" value="1"/>
</dbReference>
<dbReference type="KEGG" id="cdiv:CPM_0803"/>
<feature type="transmembrane region" description="Helical" evidence="7">
    <location>
        <begin position="205"/>
        <end position="229"/>
    </location>
</feature>
<protein>
    <submittedName>
        <fullName evidence="9">DHA1 family major facilitator superfamily permease</fullName>
    </submittedName>
</protein>
<evidence type="ECO:0000256" key="1">
    <source>
        <dbReference type="ARBA" id="ARBA00004651"/>
    </source>
</evidence>
<evidence type="ECO:0000256" key="5">
    <source>
        <dbReference type="ARBA" id="ARBA00022989"/>
    </source>
</evidence>
<sequence length="394" mass="43291">MVSRLNKDQYRTLSELSLVQFLRLTGIFFVIPLIGVYASKFTQNGILIGLALASYEISMAVMQIPSGYLSRIIGRKNYIYLGLSLFILGNILSYAGNNIWLLITGRFIAGLGAISTPITSMAIDSVPEDRRNTAMAITGIGIGFAFMGGIGFSPLIATFIGVRNFFLISAILGIGAIFIITRIKETKHTVNQKHMNETILKHKDYLIYTGAFLLSSASFMIFLSVQIYAVPYFGLFQYGLILFLSVLISGIIAVTISEGVYRIRKFNVIGLSSVLIFVGITTVYLGLIFHLNYILYMIALIPFFTGFSIYEIVIIPLLAGVLSNRERNLSFGIFYAFQYSGNGIGAILEGALLLFLRGNYLLPVSFTTVIIIGTVAGLFFVIASSGVYKIDKAL</sequence>
<dbReference type="GO" id="GO:0005886">
    <property type="term" value="C:plasma membrane"/>
    <property type="evidence" value="ECO:0007669"/>
    <property type="project" value="UniProtKB-SubCell"/>
</dbReference>
<dbReference type="EMBL" id="LT719092">
    <property type="protein sequence ID" value="SJK84651.1"/>
    <property type="molecule type" value="Genomic_DNA"/>
</dbReference>
<feature type="transmembrane region" description="Helical" evidence="7">
    <location>
        <begin position="362"/>
        <end position="388"/>
    </location>
</feature>
<evidence type="ECO:0000256" key="3">
    <source>
        <dbReference type="ARBA" id="ARBA00022475"/>
    </source>
</evidence>
<feature type="transmembrane region" description="Helical" evidence="7">
    <location>
        <begin position="333"/>
        <end position="356"/>
    </location>
</feature>
<evidence type="ECO:0000256" key="2">
    <source>
        <dbReference type="ARBA" id="ARBA00022448"/>
    </source>
</evidence>
<evidence type="ECO:0000313" key="11">
    <source>
        <dbReference type="Proteomes" id="UP000187822"/>
    </source>
</evidence>
<keyword evidence="3" id="KW-1003">Cell membrane</keyword>
<dbReference type="InterPro" id="IPR011701">
    <property type="entry name" value="MFS"/>
</dbReference>
<keyword evidence="6 7" id="KW-0472">Membrane</keyword>
<evidence type="ECO:0000313" key="9">
    <source>
        <dbReference type="EMBL" id="SIM55814.1"/>
    </source>
</evidence>
<dbReference type="PANTHER" id="PTHR23517">
    <property type="entry name" value="RESISTANCE PROTEIN MDTM, PUTATIVE-RELATED-RELATED"/>
    <property type="match status" value="1"/>
</dbReference>
<dbReference type="PANTHER" id="PTHR23517:SF2">
    <property type="entry name" value="MULTIDRUG RESISTANCE PROTEIN MDTH"/>
    <property type="match status" value="1"/>
</dbReference>
<reference evidence="11" key="2">
    <citation type="submission" date="2016-06" db="EMBL/GenBank/DDBJ databases">
        <authorList>
            <person name="Toshchakov V.S."/>
        </authorList>
    </citation>
    <scope>NUCLEOTIDE SEQUENCE [LARGE SCALE GENOMIC DNA]</scope>
    <source>
        <strain>PM4 (JCM 30641</strain>
        <strain evidence="11">\VKM B-2940)</strain>
    </source>
</reference>
<evidence type="ECO:0000313" key="10">
    <source>
        <dbReference type="EMBL" id="SJK84651.1"/>
    </source>
</evidence>
<feature type="transmembrane region" description="Helical" evidence="7">
    <location>
        <begin position="21"/>
        <end position="39"/>
    </location>
</feature>
<feature type="transmembrane region" description="Helical" evidence="7">
    <location>
        <begin position="235"/>
        <end position="256"/>
    </location>
</feature>
<evidence type="ECO:0000256" key="6">
    <source>
        <dbReference type="ARBA" id="ARBA00023136"/>
    </source>
</evidence>
<dbReference type="AlphaFoldDB" id="A0A1N5U4R1"/>
<dbReference type="RefSeq" id="WP_021788610.1">
    <property type="nucleotide sequence ID" value="NZ_LT671858.1"/>
</dbReference>
<keyword evidence="2" id="KW-0813">Transport</keyword>
<keyword evidence="11" id="KW-1185">Reference proteome</keyword>
<accession>A0A1N5U4R1</accession>
<feature type="transmembrane region" description="Helical" evidence="7">
    <location>
        <begin position="165"/>
        <end position="184"/>
    </location>
</feature>
<keyword evidence="4 7" id="KW-0812">Transmembrane</keyword>
<dbReference type="Proteomes" id="UP000187822">
    <property type="component" value="Chromosome I"/>
</dbReference>